<keyword evidence="3" id="KW-1185">Reference proteome</keyword>
<proteinExistence type="predicted"/>
<protein>
    <submittedName>
        <fullName evidence="2">DUF1002 domain-containing protein</fullName>
    </submittedName>
</protein>
<name>A0A927CZ74_9BACI</name>
<dbReference type="EMBL" id="JACXSI010000043">
    <property type="protein sequence ID" value="MBD3109721.1"/>
    <property type="molecule type" value="Genomic_DNA"/>
</dbReference>
<evidence type="ECO:0000313" key="2">
    <source>
        <dbReference type="EMBL" id="MBD3109721.1"/>
    </source>
</evidence>
<keyword evidence="1" id="KW-0732">Signal</keyword>
<feature type="signal peptide" evidence="1">
    <location>
        <begin position="1"/>
        <end position="26"/>
    </location>
</feature>
<dbReference type="InterPro" id="IPR009343">
    <property type="entry name" value="DUF1002"/>
</dbReference>
<dbReference type="RefSeq" id="WP_190999257.1">
    <property type="nucleotide sequence ID" value="NZ_JACXSI010000043.1"/>
</dbReference>
<comment type="caution">
    <text evidence="2">The sequence shown here is derived from an EMBL/GenBank/DDBJ whole genome shotgun (WGS) entry which is preliminary data.</text>
</comment>
<dbReference type="AlphaFoldDB" id="A0A927CZ74"/>
<evidence type="ECO:0000256" key="1">
    <source>
        <dbReference type="SAM" id="SignalP"/>
    </source>
</evidence>
<evidence type="ECO:0000313" key="3">
    <source>
        <dbReference type="Proteomes" id="UP000602076"/>
    </source>
</evidence>
<feature type="chain" id="PRO_5039435019" evidence="1">
    <location>
        <begin position="27"/>
        <end position="295"/>
    </location>
</feature>
<gene>
    <name evidence="2" type="ORF">IEO70_15385</name>
</gene>
<dbReference type="Pfam" id="PF06207">
    <property type="entry name" value="DUF1002"/>
    <property type="match status" value="1"/>
</dbReference>
<dbReference type="Proteomes" id="UP000602076">
    <property type="component" value="Unassembled WGS sequence"/>
</dbReference>
<reference evidence="2" key="1">
    <citation type="submission" date="2020-09" db="EMBL/GenBank/DDBJ databases">
        <title>Bacillus faecalis sp. nov., a moderately halophilic bacterium isolated from cow faeces.</title>
        <authorList>
            <person name="Jiang L."/>
            <person name="Lee J."/>
        </authorList>
    </citation>
    <scope>NUCLEOTIDE SEQUENCE</scope>
    <source>
        <strain evidence="2">AGMB 02131</strain>
    </source>
</reference>
<sequence>MKLRKMKIWLALLLTCFLIIPIQAMADAAPGDVIVTLGENLTQEQRTKILDEMGVDNSAEIVTVSNAEEHEYLGQYISARLIGTKALSSSKITLGESKSGLIVKTNNINWVTEEMYINALATAGVKDAEIYVTAPFPVSGTAALTGIIKAYEITADKTISEDVKQAANEEMVTTVELGDQIGSDQASALITKIKEEMSANPPETEEEVKTLVENSAADLGIELTDSQLQSLVDLFNKLKELDIDWNAVGTQLKEAKDKLSNYLSSEEGQNFLEKLKDFFASIIDAIKAFFSSNKE</sequence>
<organism evidence="2 3">
    <name type="scientific">Peribacillus faecalis</name>
    <dbReference type="NCBI Taxonomy" id="2772559"/>
    <lineage>
        <taxon>Bacteria</taxon>
        <taxon>Bacillati</taxon>
        <taxon>Bacillota</taxon>
        <taxon>Bacilli</taxon>
        <taxon>Bacillales</taxon>
        <taxon>Bacillaceae</taxon>
        <taxon>Peribacillus</taxon>
    </lineage>
</organism>
<accession>A0A927CZ74</accession>